<accession>A0A250XBM1</accession>
<dbReference type="OrthoDB" id="568496at2759"/>
<feature type="region of interest" description="Disordered" evidence="2">
    <location>
        <begin position="40"/>
        <end position="73"/>
    </location>
</feature>
<organism evidence="3 4">
    <name type="scientific">Chlamydomonas eustigma</name>
    <dbReference type="NCBI Taxonomy" id="1157962"/>
    <lineage>
        <taxon>Eukaryota</taxon>
        <taxon>Viridiplantae</taxon>
        <taxon>Chlorophyta</taxon>
        <taxon>core chlorophytes</taxon>
        <taxon>Chlorophyceae</taxon>
        <taxon>CS clade</taxon>
        <taxon>Chlamydomonadales</taxon>
        <taxon>Chlamydomonadaceae</taxon>
        <taxon>Chlamydomonas</taxon>
    </lineage>
</organism>
<feature type="coiled-coil region" evidence="1">
    <location>
        <begin position="473"/>
        <end position="500"/>
    </location>
</feature>
<feature type="region of interest" description="Disordered" evidence="2">
    <location>
        <begin position="1389"/>
        <end position="1486"/>
    </location>
</feature>
<feature type="compositionally biased region" description="Basic and acidic residues" evidence="2">
    <location>
        <begin position="817"/>
        <end position="832"/>
    </location>
</feature>
<evidence type="ECO:0000313" key="3">
    <source>
        <dbReference type="EMBL" id="GAX80456.1"/>
    </source>
</evidence>
<feature type="compositionally biased region" description="Polar residues" evidence="2">
    <location>
        <begin position="1450"/>
        <end position="1486"/>
    </location>
</feature>
<feature type="region of interest" description="Disordered" evidence="2">
    <location>
        <begin position="814"/>
        <end position="833"/>
    </location>
</feature>
<feature type="coiled-coil region" evidence="1">
    <location>
        <begin position="903"/>
        <end position="1033"/>
    </location>
</feature>
<feature type="coiled-coil region" evidence="1">
    <location>
        <begin position="144"/>
        <end position="181"/>
    </location>
</feature>
<proteinExistence type="predicted"/>
<protein>
    <submittedName>
        <fullName evidence="3">Uncharacterized protein</fullName>
    </submittedName>
</protein>
<reference evidence="3 4" key="1">
    <citation type="submission" date="2017-08" db="EMBL/GenBank/DDBJ databases">
        <title>Acidophilic green algal genome provides insights into adaptation to an acidic environment.</title>
        <authorList>
            <person name="Hirooka S."/>
            <person name="Hirose Y."/>
            <person name="Kanesaki Y."/>
            <person name="Higuchi S."/>
            <person name="Fujiwara T."/>
            <person name="Onuma R."/>
            <person name="Era A."/>
            <person name="Ohbayashi R."/>
            <person name="Uzuka A."/>
            <person name="Nozaki H."/>
            <person name="Yoshikawa H."/>
            <person name="Miyagishima S.Y."/>
        </authorList>
    </citation>
    <scope>NUCLEOTIDE SEQUENCE [LARGE SCALE GENOMIC DNA]</scope>
    <source>
        <strain evidence="3 4">NIES-2499</strain>
    </source>
</reference>
<feature type="compositionally biased region" description="Gly residues" evidence="2">
    <location>
        <begin position="1400"/>
        <end position="1415"/>
    </location>
</feature>
<evidence type="ECO:0000256" key="2">
    <source>
        <dbReference type="SAM" id="MobiDB-lite"/>
    </source>
</evidence>
<feature type="coiled-coil region" evidence="1">
    <location>
        <begin position="207"/>
        <end position="237"/>
    </location>
</feature>
<feature type="coiled-coil region" evidence="1">
    <location>
        <begin position="364"/>
        <end position="430"/>
    </location>
</feature>
<dbReference type="EMBL" id="BEGY01000052">
    <property type="protein sequence ID" value="GAX80456.1"/>
    <property type="molecule type" value="Genomic_DNA"/>
</dbReference>
<feature type="coiled-coil region" evidence="1">
    <location>
        <begin position="81"/>
        <end position="115"/>
    </location>
</feature>
<feature type="compositionally biased region" description="Basic and acidic residues" evidence="2">
    <location>
        <begin position="1423"/>
        <end position="1432"/>
    </location>
</feature>
<keyword evidence="4" id="KW-1185">Reference proteome</keyword>
<feature type="compositionally biased region" description="Basic and acidic residues" evidence="2">
    <location>
        <begin position="1"/>
        <end position="14"/>
    </location>
</feature>
<name>A0A250XBM1_9CHLO</name>
<feature type="region of interest" description="Disordered" evidence="2">
    <location>
        <begin position="1"/>
        <end position="26"/>
    </location>
</feature>
<sequence length="1534" mass="166945">MFAKGGERFPHPKDVTPGPGAYDPKLLSSDLGFKEFARQAGDRFAEEAMEEGERPDLSPPRERKPVAPGDSRKFSWATQRIHDLTKELELAQAKIKDQDKALKELTTKLQKASADSLAFRDQKEQLQISYADLEAQQHKTTADVKEALSRLSIADRDIEALKDQLSLLQSSESELRAENQQMTVQVTDLAAWKESASCKLVDASTSKADLESKVEELKVLQRTLEDAQTELTCSRREAEANKVEAQQLHQSLDGLQSVHVQVSSQLSACMAESEECQSSLRAKDEILETLRAQVASQVARAMGASHELESTRVVLQERENQLSDMVASLSEAHNELVASQNMVLARETSLQQSLSENSASLELLAGAREEVQQLHAHVESMNQELQKEKNERGQAESSLLLMQQQYVQLALELEQTKQVLQASVTETRQQLEMQSQHTQQLEASWAESRQQMAEMVSVNARIQAVSKEQQLSIAELQGSLEAKQTSLKALESEKSDLLLNLTLSKEGTEKLHQELEVERAMTSSLQEQLLGKNLELQHVQVLMQQLEVTIEEQAASLEAISLDLISLNTQLEVKDRQVSDQAAALVLNASKLQDATSQCCQQTTALALLEHKIATQEAVITDSEKILSAKSADLVAVKSELASCVNEISQLKVVVHERDVLILSLHAKLKQCQGEVSEAQAAMAAQQQHGAILLEETRQHLNTTLDMRATECKQVQEALLDKTSECKQVQEALDQRTSEYASAQASAKALRAEMSEMQFKIGSLAAALDLKTSSASQQASEAERLKEKVAGMQILILEQISQIQALQTSLDSSEASRCAEHEEASRQLERVSQEAAQSVEQARAQQEALRGEILMLRNEFQAAQQVMEGERSTSASAVAAVVEQKNVVQSELQELKMAAVKECEDLQMNISLLTEQNQDLSSEKDKMMTELTEAQQQVRGLQAVGEELYACQQQLGAVQLERTALETEVQDLRARVASMTPIIANAKLDSQVRALSDELHRASQIAAQASQEAARYSRAAETARLEMQRLSDENACVVACMKKMEININDLLGKSELGHSNQRQKIQYHLRLKQELEEMRHECTVLLREKFHLEQCIRYLSVKAKMPEAPPPPPTYNGNTDRTAAQAIMPSSLIQSVLFSTPIGQKSMRIGARAKGTEEGTVYSTGKESIEAAIESARRRTLDEVGTWLPAPAFTTMPPDYDHETNPGSMDLCTPPRQQQQQHIQHGADASSDFPGFNLAPIASSTEVVLLGVPSRPPALVCSNSSSSDRMHDSASVDYTVGMLSHSQQFTASTASLMMEDDAMMMMTPPPPSSNAAVAAAAHVTLDASLSDSSTAIMEGSDLLETGKTPSTAAINTLSGLEARIMAKIASVCTPNAIRAASKQSISTTAASNMTHSGHPSGGGSAGGGPAGGSGAAYSMRNQDLRGSRDQHSTSLTTLTHHQIKDQGTLLPSSARHSISTGGHKASSLQPTAVPTSHPTLSASNKTTAWGSSLQLGGGSSMVNPMVNPNSNHASAVNTGGGNSSARWGSVFKV</sequence>
<evidence type="ECO:0000256" key="1">
    <source>
        <dbReference type="SAM" id="Coils"/>
    </source>
</evidence>
<dbReference type="Proteomes" id="UP000232323">
    <property type="component" value="Unassembled WGS sequence"/>
</dbReference>
<dbReference type="STRING" id="1157962.A0A250XBM1"/>
<comment type="caution">
    <text evidence="3">The sequence shown here is derived from an EMBL/GenBank/DDBJ whole genome shotgun (WGS) entry which is preliminary data.</text>
</comment>
<gene>
    <name evidence="3" type="ORF">CEUSTIGMA_g7895.t1</name>
</gene>
<keyword evidence="1" id="KW-0175">Coiled coil</keyword>
<evidence type="ECO:0000313" key="4">
    <source>
        <dbReference type="Proteomes" id="UP000232323"/>
    </source>
</evidence>